<dbReference type="EMBL" id="BSTX01000001">
    <property type="protein sequence ID" value="GLZ76009.1"/>
    <property type="molecule type" value="Genomic_DNA"/>
</dbReference>
<proteinExistence type="predicted"/>
<dbReference type="Gene3D" id="1.20.120.660">
    <property type="entry name" value="IL-4 antagonist (De novo design) like domain"/>
    <property type="match status" value="1"/>
</dbReference>
<dbReference type="InterPro" id="IPR007160">
    <property type="entry name" value="DUF362"/>
</dbReference>
<feature type="domain" description="DUF362" evidence="1">
    <location>
        <begin position="302"/>
        <end position="487"/>
    </location>
</feature>
<dbReference type="AlphaFoldDB" id="A0A9W6W6Y4"/>
<name>A0A9W6W6Y4_9ACTN</name>
<evidence type="ECO:0000259" key="1">
    <source>
        <dbReference type="Pfam" id="PF04015"/>
    </source>
</evidence>
<organism evidence="2 3">
    <name type="scientific">Actinorhabdospora filicis</name>
    <dbReference type="NCBI Taxonomy" id="1785913"/>
    <lineage>
        <taxon>Bacteria</taxon>
        <taxon>Bacillati</taxon>
        <taxon>Actinomycetota</taxon>
        <taxon>Actinomycetes</taxon>
        <taxon>Micromonosporales</taxon>
        <taxon>Micromonosporaceae</taxon>
        <taxon>Actinorhabdospora</taxon>
    </lineage>
</organism>
<dbReference type="Pfam" id="PF04015">
    <property type="entry name" value="DUF362"/>
    <property type="match status" value="1"/>
</dbReference>
<dbReference type="InterPro" id="IPR009078">
    <property type="entry name" value="Ferritin-like_SF"/>
</dbReference>
<dbReference type="SUPFAM" id="SSF47240">
    <property type="entry name" value="Ferritin-like"/>
    <property type="match status" value="1"/>
</dbReference>
<protein>
    <recommendedName>
        <fullName evidence="1">DUF362 domain-containing protein</fullName>
    </recommendedName>
</protein>
<reference evidence="2" key="1">
    <citation type="submission" date="2023-03" db="EMBL/GenBank/DDBJ databases">
        <title>Actinorhabdospora filicis NBRC 111898.</title>
        <authorList>
            <person name="Ichikawa N."/>
            <person name="Sato H."/>
            <person name="Tonouchi N."/>
        </authorList>
    </citation>
    <scope>NUCLEOTIDE SEQUENCE</scope>
    <source>
        <strain evidence="2">NBRC 111898</strain>
    </source>
</reference>
<comment type="caution">
    <text evidence="2">The sequence shown here is derived from an EMBL/GenBank/DDBJ whole genome shotgun (WGS) entry which is preliminary data.</text>
</comment>
<gene>
    <name evidence="2" type="ORF">Afil01_08160</name>
</gene>
<accession>A0A9W6W6Y4</accession>
<dbReference type="RefSeq" id="WP_285661210.1">
    <property type="nucleotide sequence ID" value="NZ_BSTX01000001.1"/>
</dbReference>
<keyword evidence="3" id="KW-1185">Reference proteome</keyword>
<dbReference type="CDD" id="cd00657">
    <property type="entry name" value="Ferritin_like"/>
    <property type="match status" value="1"/>
</dbReference>
<dbReference type="Proteomes" id="UP001165079">
    <property type="component" value="Unassembled WGS sequence"/>
</dbReference>
<evidence type="ECO:0000313" key="3">
    <source>
        <dbReference type="Proteomes" id="UP001165079"/>
    </source>
</evidence>
<evidence type="ECO:0000313" key="2">
    <source>
        <dbReference type="EMBL" id="GLZ76009.1"/>
    </source>
</evidence>
<sequence length="597" mass="66168">MPTADHPLIAETAAMLAAWSRMPPARERSRLMLLALEREQIAAIAYDDAFIVERVARLRVDPAVRDLVRHALIWAWKDEELHTLYVRGRLLAAKGHRLRIFARQAQGVASGWVAATRHHRTPARAAARWAIASAATLAARATGQVPAALRHELEYQDFGRYCRLNIALERSAELCYERLVELAADETERAQFDRIRADEARHREIFAVLTDAFAHDETPVIAPEELAARLAAVSPWFLPAARRPGPHRGSVATGGDVHVAEGGELAERLTRILDAAGLGERVRASGGRVAVRTAFTLGYSVRDRSNTVSPEIVALLAAYLRANGATDVAVLEAPSVYERYYANRSVDEVAERLGFTDPGYRVVDVSGDQVETRFDRGVSQSTVSRAWRDADVRVVLSKLRTDPRQGGHLSLNTLVGTGERTDRTTYSNRELDHENAIMMILDAHPPDFAVVDAWGPVATGAFGVMACDKPVRLERLYAGPDPVAVDWRVLTDMGVADPGAMPIVRRALAWFGRDGRPGAVHGDPGPIRADLRLPHAKWARRFFARASYPIYLHLSRHGERFTPEMDEAAFPPLRRASASTRAIRWVTRRVFGLRPPK</sequence>